<proteinExistence type="predicted"/>
<dbReference type="Proteomes" id="UP001500630">
    <property type="component" value="Unassembled WGS sequence"/>
</dbReference>
<organism evidence="2 3">
    <name type="scientific">Nonomuraea rosea</name>
    <dbReference type="NCBI Taxonomy" id="638574"/>
    <lineage>
        <taxon>Bacteria</taxon>
        <taxon>Bacillati</taxon>
        <taxon>Actinomycetota</taxon>
        <taxon>Actinomycetes</taxon>
        <taxon>Streptosporangiales</taxon>
        <taxon>Streptosporangiaceae</taxon>
        <taxon>Nonomuraea</taxon>
    </lineage>
</organism>
<evidence type="ECO:0000313" key="3">
    <source>
        <dbReference type="Proteomes" id="UP001500630"/>
    </source>
</evidence>
<evidence type="ECO:0000256" key="1">
    <source>
        <dbReference type="SAM" id="MobiDB-lite"/>
    </source>
</evidence>
<evidence type="ECO:0000313" key="2">
    <source>
        <dbReference type="EMBL" id="GAA3608776.1"/>
    </source>
</evidence>
<accession>A0ABP6ZK87</accession>
<feature type="region of interest" description="Disordered" evidence="1">
    <location>
        <begin position="1"/>
        <end position="23"/>
    </location>
</feature>
<dbReference type="RefSeq" id="WP_345575362.1">
    <property type="nucleotide sequence ID" value="NZ_BAABDQ010000044.1"/>
</dbReference>
<reference evidence="3" key="1">
    <citation type="journal article" date="2019" name="Int. J. Syst. Evol. Microbiol.">
        <title>The Global Catalogue of Microorganisms (GCM) 10K type strain sequencing project: providing services to taxonomists for standard genome sequencing and annotation.</title>
        <authorList>
            <consortium name="The Broad Institute Genomics Platform"/>
            <consortium name="The Broad Institute Genome Sequencing Center for Infectious Disease"/>
            <person name="Wu L."/>
            <person name="Ma J."/>
        </authorList>
    </citation>
    <scope>NUCLEOTIDE SEQUENCE [LARGE SCALE GENOMIC DNA]</scope>
    <source>
        <strain evidence="3">JCM 17326</strain>
    </source>
</reference>
<keyword evidence="3" id="KW-1185">Reference proteome</keyword>
<gene>
    <name evidence="2" type="ORF">GCM10022419_112150</name>
</gene>
<dbReference type="EMBL" id="BAABDQ010000044">
    <property type="protein sequence ID" value="GAA3608776.1"/>
    <property type="molecule type" value="Genomic_DNA"/>
</dbReference>
<protein>
    <submittedName>
        <fullName evidence="2">Uncharacterized protein</fullName>
    </submittedName>
</protein>
<sequence>MPSSGRPGRSARDAAVFPGDLTGIRPDERFDPLVRPDPGRVWDGGFGALVAITPVVGWPTYRSRALVPASGVHQEHRGRVFELPQGQPWLVNALAYEITFKMGASGIITAAQVDEANAPSTWTPS</sequence>
<comment type="caution">
    <text evidence="2">The sequence shown here is derived from an EMBL/GenBank/DDBJ whole genome shotgun (WGS) entry which is preliminary data.</text>
</comment>
<name>A0ABP6ZK87_9ACTN</name>